<feature type="signal peptide" evidence="15">
    <location>
        <begin position="1"/>
        <end position="28"/>
    </location>
</feature>
<protein>
    <submittedName>
        <fullName evidence="17">Protocadherin gamma subfamily C, 5</fullName>
    </submittedName>
</protein>
<dbReference type="PRINTS" id="PR00205">
    <property type="entry name" value="CADHERIN"/>
</dbReference>
<proteinExistence type="predicted"/>
<evidence type="ECO:0000256" key="15">
    <source>
        <dbReference type="SAM" id="SignalP"/>
    </source>
</evidence>
<comment type="function">
    <text evidence="1">Potential calcium-dependent cell-adhesion protein. May be involved in the establishment and maintenance of specific neuronal connections in the brain.</text>
</comment>
<keyword evidence="6" id="KW-0677">Repeat</keyword>
<dbReference type="InterPro" id="IPR032455">
    <property type="entry name" value="Cadherin_C"/>
</dbReference>
<evidence type="ECO:0000313" key="18">
    <source>
        <dbReference type="Proteomes" id="UP000002280"/>
    </source>
</evidence>
<dbReference type="GO" id="GO:0005886">
    <property type="term" value="C:plasma membrane"/>
    <property type="evidence" value="ECO:0007669"/>
    <property type="project" value="UniProtKB-SubCell"/>
</dbReference>
<keyword evidence="10 14" id="KW-0472">Membrane</keyword>
<keyword evidence="11" id="KW-0325">Glycoprotein</keyword>
<dbReference type="FunFam" id="2.60.40.60:FF:000018">
    <property type="entry name" value="Protocadherin gamma c3"/>
    <property type="match status" value="1"/>
</dbReference>
<dbReference type="InterPro" id="IPR020894">
    <property type="entry name" value="Cadherin_CS"/>
</dbReference>
<organism evidence="17 18">
    <name type="scientific">Monodelphis domestica</name>
    <name type="common">Gray short-tailed opossum</name>
    <dbReference type="NCBI Taxonomy" id="13616"/>
    <lineage>
        <taxon>Eukaryota</taxon>
        <taxon>Metazoa</taxon>
        <taxon>Chordata</taxon>
        <taxon>Craniata</taxon>
        <taxon>Vertebrata</taxon>
        <taxon>Euteleostomi</taxon>
        <taxon>Mammalia</taxon>
        <taxon>Metatheria</taxon>
        <taxon>Didelphimorphia</taxon>
        <taxon>Didelphidae</taxon>
        <taxon>Monodelphis</taxon>
    </lineage>
</organism>
<sequence length="930" mass="101555">MTSPQKLWHYRGRILLCFLLGSLWETGAVQIHYSIPEEMEKGSFVGDIAKDLGLEPHKLSERGARIVSGGKQHFALNVKSGSLITAERIDREKICLGISSCLLNVEILMEDKVKIYGLEIEVMDINDNAPRFRTDEVEIKINENAAPGIRFGLPSARDPDRGVNSLQSYQLSQNKHFSLNVLSGIDGAKYPELVLERALDREEESVHQLILKALDGGDPGLSGTARIRVLVLDANDNAPVFTQSMYSVSVRENVPKGTLLLAVNATDSDEGINGEVTYSFRNIDDKASEIFQLNSRTGKLILGEPLDYEESKIYEMEIQGEDGGGLLTSAKVLVRVLDVNDNPPEVMVTSFSSSIPENSPPGTVIALLKVHDRDSGNNGHITCSIPGHLPFKLEKSYANYYSLVTDRILDREQASMYNVTVTAIDQGTPLLSANTHISLQVEDINDNPPHFSQTSYSAYIPENNPRGSSIYSVIASDSDTEENSRITYSISDYIFYGASLSSYISINSETGVLYALRSFDYEQFRDLQLQVTAKDWGDPPLCSNVSLTLFILDQNDNAPEILYPTFPTDGSTGVELAPRSAEPGYLVTKVVVVDADSGQNAWLSYHLLKATDPGLFSVDLHTGEIRTTRAFHDKDSLKQILTVAVTDNGEPPLSATVSVTVAVADSIPEILSDLSNTETPADLEDASLTLYLVIAMAVVSSLFFVFIIALLVIKLRSWRNSQLLQSSSGPLRNIPSSQLMDLNGVQAFLQTYSHEVSLTMDSRKSQLLFPQPNYADTLISQQSCEKKEPLIPEESRFSARDPALISQAPPNTDWRFSQAQRPGTSGSQNGDEGGTWPNNQFDTEMLQAMILASANEAADGSSTLGGGAGTMGLSARYGPQFTLQHVPDYRQNVYIPGSTATLANAAGKRDGKAPAGGNGNKKKSGKKEKK</sequence>
<dbReference type="InterPro" id="IPR031904">
    <property type="entry name" value="Cadherin_CBD"/>
</dbReference>
<evidence type="ECO:0000256" key="8">
    <source>
        <dbReference type="ARBA" id="ARBA00022889"/>
    </source>
</evidence>
<dbReference type="Pfam" id="PF08266">
    <property type="entry name" value="Cadherin_2"/>
    <property type="match status" value="1"/>
</dbReference>
<dbReference type="PANTHER" id="PTHR24028">
    <property type="entry name" value="CADHERIN-87A"/>
    <property type="match status" value="1"/>
</dbReference>
<dbReference type="Proteomes" id="UP000002280">
    <property type="component" value="Chromosome 1"/>
</dbReference>
<feature type="domain" description="Cadherin" evidence="16">
    <location>
        <begin position="242"/>
        <end position="346"/>
    </location>
</feature>
<evidence type="ECO:0000256" key="10">
    <source>
        <dbReference type="ARBA" id="ARBA00023136"/>
    </source>
</evidence>
<keyword evidence="7 12" id="KW-0106">Calcium</keyword>
<dbReference type="Gene3D" id="2.60.40.60">
    <property type="entry name" value="Cadherins"/>
    <property type="match status" value="6"/>
</dbReference>
<dbReference type="GeneTree" id="ENSGT00940000162232"/>
<evidence type="ECO:0000256" key="5">
    <source>
        <dbReference type="ARBA" id="ARBA00022729"/>
    </source>
</evidence>
<evidence type="ECO:0000256" key="1">
    <source>
        <dbReference type="ARBA" id="ARBA00003436"/>
    </source>
</evidence>
<keyword evidence="8" id="KW-0130">Cell adhesion</keyword>
<dbReference type="InterPro" id="IPR050174">
    <property type="entry name" value="Protocadherin/Cadherin-CA"/>
</dbReference>
<dbReference type="SMART" id="SM00112">
    <property type="entry name" value="CA"/>
    <property type="match status" value="6"/>
</dbReference>
<evidence type="ECO:0000256" key="4">
    <source>
        <dbReference type="ARBA" id="ARBA00022692"/>
    </source>
</evidence>
<dbReference type="PANTHER" id="PTHR24028:SF234">
    <property type="entry name" value="PROTOCADHERIN GAMMA-A3"/>
    <property type="match status" value="1"/>
</dbReference>
<accession>A0A5F8GPU2</accession>
<feature type="chain" id="PRO_5023908107" evidence="15">
    <location>
        <begin position="29"/>
        <end position="930"/>
    </location>
</feature>
<dbReference type="PROSITE" id="PS50268">
    <property type="entry name" value="CADHERIN_2"/>
    <property type="match status" value="6"/>
</dbReference>
<keyword evidence="18" id="KW-1185">Reference proteome</keyword>
<feature type="compositionally biased region" description="Basic residues" evidence="13">
    <location>
        <begin position="920"/>
        <end position="930"/>
    </location>
</feature>
<comment type="subcellular location">
    <subcellularLocation>
        <location evidence="2">Cell membrane</location>
        <topology evidence="2">Single-pass type I membrane protein</topology>
    </subcellularLocation>
</comment>
<reference evidence="17" key="2">
    <citation type="submission" date="2025-08" db="UniProtKB">
        <authorList>
            <consortium name="Ensembl"/>
        </authorList>
    </citation>
    <scope>IDENTIFICATION</scope>
</reference>
<dbReference type="GO" id="GO:0007156">
    <property type="term" value="P:homophilic cell adhesion via plasma membrane adhesion molecules"/>
    <property type="evidence" value="ECO:0007669"/>
    <property type="project" value="InterPro"/>
</dbReference>
<dbReference type="InterPro" id="IPR015919">
    <property type="entry name" value="Cadherin-like_sf"/>
</dbReference>
<evidence type="ECO:0000256" key="7">
    <source>
        <dbReference type="ARBA" id="ARBA00022837"/>
    </source>
</evidence>
<gene>
    <name evidence="17" type="primary">PCDHGC5</name>
</gene>
<evidence type="ECO:0000256" key="3">
    <source>
        <dbReference type="ARBA" id="ARBA00022475"/>
    </source>
</evidence>
<dbReference type="FunFam" id="2.60.40.60:FF:000001">
    <property type="entry name" value="Protocadherin alpha 2"/>
    <property type="match status" value="1"/>
</dbReference>
<feature type="region of interest" description="Disordered" evidence="13">
    <location>
        <begin position="807"/>
        <end position="840"/>
    </location>
</feature>
<evidence type="ECO:0000256" key="9">
    <source>
        <dbReference type="ARBA" id="ARBA00022989"/>
    </source>
</evidence>
<feature type="domain" description="Cadherin" evidence="16">
    <location>
        <begin position="578"/>
        <end position="682"/>
    </location>
</feature>
<evidence type="ECO:0000256" key="2">
    <source>
        <dbReference type="ARBA" id="ARBA00004251"/>
    </source>
</evidence>
<feature type="domain" description="Cadherin" evidence="16">
    <location>
        <begin position="452"/>
        <end position="566"/>
    </location>
</feature>
<dbReference type="FunFam" id="2.60.40.60:FF:000002">
    <property type="entry name" value="Protocadherin alpha 2"/>
    <property type="match status" value="1"/>
</dbReference>
<feature type="domain" description="Cadherin" evidence="16">
    <location>
        <begin position="133"/>
        <end position="241"/>
    </location>
</feature>
<evidence type="ECO:0000259" key="16">
    <source>
        <dbReference type="PROSITE" id="PS50268"/>
    </source>
</evidence>
<dbReference type="InterPro" id="IPR013164">
    <property type="entry name" value="Cadherin_N"/>
</dbReference>
<keyword evidence="9 14" id="KW-1133">Transmembrane helix</keyword>
<dbReference type="InterPro" id="IPR002126">
    <property type="entry name" value="Cadherin-like_dom"/>
</dbReference>
<dbReference type="AlphaFoldDB" id="A0A5F8GPU2"/>
<reference evidence="17 18" key="1">
    <citation type="journal article" date="2007" name="Nature">
        <title>Genome of the marsupial Monodelphis domestica reveals innovation in non-coding sequences.</title>
        <authorList>
            <person name="Mikkelsen T.S."/>
            <person name="Wakefield M.J."/>
            <person name="Aken B."/>
            <person name="Amemiya C.T."/>
            <person name="Chang J.L."/>
            <person name="Duke S."/>
            <person name="Garber M."/>
            <person name="Gentles A.J."/>
            <person name="Goodstadt L."/>
            <person name="Heger A."/>
            <person name="Jurka J."/>
            <person name="Kamal M."/>
            <person name="Mauceli E."/>
            <person name="Searle S.M."/>
            <person name="Sharpe T."/>
            <person name="Baker M.L."/>
            <person name="Batzer M.A."/>
            <person name="Benos P.V."/>
            <person name="Belov K."/>
            <person name="Clamp M."/>
            <person name="Cook A."/>
            <person name="Cuff J."/>
            <person name="Das R."/>
            <person name="Davidow L."/>
            <person name="Deakin J.E."/>
            <person name="Fazzari M.J."/>
            <person name="Glass J.L."/>
            <person name="Grabherr M."/>
            <person name="Greally J.M."/>
            <person name="Gu W."/>
            <person name="Hore T.A."/>
            <person name="Huttley G.A."/>
            <person name="Kleber M."/>
            <person name="Jirtle R.L."/>
            <person name="Koina E."/>
            <person name="Lee J.T."/>
            <person name="Mahony S."/>
            <person name="Marra M.A."/>
            <person name="Miller R.D."/>
            <person name="Nicholls R.D."/>
            <person name="Oda M."/>
            <person name="Papenfuss A.T."/>
            <person name="Parra Z.E."/>
            <person name="Pollock D.D."/>
            <person name="Ray D.A."/>
            <person name="Schein J.E."/>
            <person name="Speed T.P."/>
            <person name="Thompson K."/>
            <person name="VandeBerg J.L."/>
            <person name="Wade C.M."/>
            <person name="Walker J.A."/>
            <person name="Waters P.D."/>
            <person name="Webber C."/>
            <person name="Weidman J.R."/>
            <person name="Xie X."/>
            <person name="Zody M.C."/>
            <person name="Baldwin J."/>
            <person name="Abdouelleil A."/>
            <person name="Abdulkadir J."/>
            <person name="Abebe A."/>
            <person name="Abera B."/>
            <person name="Abreu J."/>
            <person name="Acer S.C."/>
            <person name="Aftuck L."/>
            <person name="Alexander A."/>
            <person name="An P."/>
            <person name="Anderson E."/>
            <person name="Anderson S."/>
            <person name="Arachi H."/>
            <person name="Azer M."/>
            <person name="Bachantsang P."/>
            <person name="Barry A."/>
            <person name="Bayul T."/>
            <person name="Berlin A."/>
            <person name="Bessette D."/>
            <person name="Bloom T."/>
            <person name="Bloom T."/>
            <person name="Boguslavskiy L."/>
            <person name="Bonnet C."/>
            <person name="Boukhgalter B."/>
            <person name="Bourzgui I."/>
            <person name="Brown A."/>
            <person name="Cahill P."/>
            <person name="Channer S."/>
            <person name="Cheshatsang Y."/>
            <person name="Chuda L."/>
            <person name="Citroen M."/>
            <person name="Collymore A."/>
            <person name="Cooke P."/>
            <person name="Costello M."/>
            <person name="D'Aco K."/>
            <person name="Daza R."/>
            <person name="De Haan G."/>
            <person name="DeGray S."/>
            <person name="DeMaso C."/>
            <person name="Dhargay N."/>
            <person name="Dooley K."/>
            <person name="Dooley E."/>
            <person name="Doricent M."/>
            <person name="Dorje P."/>
            <person name="Dorjee K."/>
            <person name="Dupes A."/>
            <person name="Elong R."/>
            <person name="Falk J."/>
            <person name="Farina A."/>
            <person name="Faro S."/>
            <person name="Ferguson D."/>
            <person name="Fisher S."/>
            <person name="Foley C.D."/>
            <person name="Franke A."/>
            <person name="Friedrich D."/>
            <person name="Gadbois L."/>
            <person name="Gearin G."/>
            <person name="Gearin C.R."/>
            <person name="Giannoukos G."/>
            <person name="Goode T."/>
            <person name="Graham J."/>
            <person name="Grandbois E."/>
            <person name="Grewal S."/>
            <person name="Gyaltsen K."/>
            <person name="Hafez N."/>
            <person name="Hagos B."/>
            <person name="Hall J."/>
            <person name="Henson C."/>
            <person name="Hollinger A."/>
            <person name="Honan T."/>
            <person name="Huard M.D."/>
            <person name="Hughes L."/>
            <person name="Hurhula B."/>
            <person name="Husby M.E."/>
            <person name="Kamat A."/>
            <person name="Kanga B."/>
            <person name="Kashin S."/>
            <person name="Khazanovich D."/>
            <person name="Kisner P."/>
            <person name="Lance K."/>
            <person name="Lara M."/>
            <person name="Lee W."/>
            <person name="Lennon N."/>
            <person name="Letendre F."/>
            <person name="LeVine R."/>
            <person name="Lipovsky A."/>
            <person name="Liu X."/>
            <person name="Liu J."/>
            <person name="Liu S."/>
            <person name="Lokyitsang T."/>
            <person name="Lokyitsang Y."/>
            <person name="Lubonja R."/>
            <person name="Lui A."/>
            <person name="MacDonald P."/>
            <person name="Magnisalis V."/>
            <person name="Maru K."/>
            <person name="Matthews C."/>
            <person name="McCusker W."/>
            <person name="McDonough S."/>
            <person name="Mehta T."/>
            <person name="Meldrim J."/>
            <person name="Meneus L."/>
            <person name="Mihai O."/>
            <person name="Mihalev A."/>
            <person name="Mihova T."/>
            <person name="Mittelman R."/>
            <person name="Mlenga V."/>
            <person name="Montmayeur A."/>
            <person name="Mulrain L."/>
            <person name="Navidi A."/>
            <person name="Naylor J."/>
            <person name="Negash T."/>
            <person name="Nguyen T."/>
            <person name="Nguyen N."/>
            <person name="Nicol R."/>
            <person name="Norbu C."/>
            <person name="Norbu N."/>
            <person name="Novod N."/>
            <person name="O'Neill B."/>
            <person name="Osman S."/>
            <person name="Markiewicz E."/>
            <person name="Oyono O.L."/>
            <person name="Patti C."/>
            <person name="Phunkhang P."/>
            <person name="Pierre F."/>
            <person name="Priest M."/>
            <person name="Raghuraman S."/>
            <person name="Rege F."/>
            <person name="Reyes R."/>
            <person name="Rise C."/>
            <person name="Rogov P."/>
            <person name="Ross K."/>
            <person name="Ryan E."/>
            <person name="Settipalli S."/>
            <person name="Shea T."/>
            <person name="Sherpa N."/>
            <person name="Shi L."/>
            <person name="Shih D."/>
            <person name="Sparrow T."/>
            <person name="Spaulding J."/>
            <person name="Stalker J."/>
            <person name="Stange-Thomann N."/>
            <person name="Stavropoulos S."/>
            <person name="Stone C."/>
            <person name="Strader C."/>
            <person name="Tesfaye S."/>
            <person name="Thomson T."/>
            <person name="Thoulutsang Y."/>
            <person name="Thoulutsang D."/>
            <person name="Topham K."/>
            <person name="Topping I."/>
            <person name="Tsamla T."/>
            <person name="Vassiliev H."/>
            <person name="Vo A."/>
            <person name="Wangchuk T."/>
            <person name="Wangdi T."/>
            <person name="Weiand M."/>
            <person name="Wilkinson J."/>
            <person name="Wilson A."/>
            <person name="Yadav S."/>
            <person name="Young G."/>
            <person name="Yu Q."/>
            <person name="Zembek L."/>
            <person name="Zhong D."/>
            <person name="Zimmer A."/>
            <person name="Zwirko Z."/>
            <person name="Jaffe D.B."/>
            <person name="Alvarez P."/>
            <person name="Brockman W."/>
            <person name="Butler J."/>
            <person name="Chin C."/>
            <person name="Gnerre S."/>
            <person name="MacCallum I."/>
            <person name="Graves J.A."/>
            <person name="Ponting C.P."/>
            <person name="Breen M."/>
            <person name="Samollow P.B."/>
            <person name="Lander E.S."/>
            <person name="Lindblad-Toh K."/>
        </authorList>
    </citation>
    <scope>NUCLEOTIDE SEQUENCE [LARGE SCALE GENOMIC DNA]</scope>
</reference>
<evidence type="ECO:0000256" key="14">
    <source>
        <dbReference type="SAM" id="Phobius"/>
    </source>
</evidence>
<feature type="region of interest" description="Disordered" evidence="13">
    <location>
        <begin position="905"/>
        <end position="930"/>
    </location>
</feature>
<feature type="domain" description="Cadherin" evidence="16">
    <location>
        <begin position="347"/>
        <end position="451"/>
    </location>
</feature>
<dbReference type="Bgee" id="ENSMODG00000010717">
    <property type="expression patterns" value="Expressed in cerebellum and 18 other cell types or tissues"/>
</dbReference>
<evidence type="ECO:0000256" key="12">
    <source>
        <dbReference type="PROSITE-ProRule" id="PRU00043"/>
    </source>
</evidence>
<reference evidence="17" key="3">
    <citation type="submission" date="2025-09" db="UniProtKB">
        <authorList>
            <consortium name="Ensembl"/>
        </authorList>
    </citation>
    <scope>IDENTIFICATION</scope>
</reference>
<evidence type="ECO:0000256" key="6">
    <source>
        <dbReference type="ARBA" id="ARBA00022737"/>
    </source>
</evidence>
<feature type="transmembrane region" description="Helical" evidence="14">
    <location>
        <begin position="688"/>
        <end position="713"/>
    </location>
</feature>
<dbReference type="Pfam" id="PF15974">
    <property type="entry name" value="Cadherin_tail"/>
    <property type="match status" value="1"/>
</dbReference>
<dbReference type="FunFam" id="2.60.40.60:FF:000129">
    <property type="entry name" value="protocadherin alpha-C2 isoform X1"/>
    <property type="match status" value="1"/>
</dbReference>
<dbReference type="PROSITE" id="PS00232">
    <property type="entry name" value="CADHERIN_1"/>
    <property type="match status" value="4"/>
</dbReference>
<evidence type="ECO:0000256" key="11">
    <source>
        <dbReference type="ARBA" id="ARBA00023180"/>
    </source>
</evidence>
<feature type="compositionally biased region" description="Polar residues" evidence="13">
    <location>
        <begin position="808"/>
        <end position="840"/>
    </location>
</feature>
<dbReference type="FunFam" id="2.60.40.60:FF:000004">
    <property type="entry name" value="Protocadherin 1 gamma 2"/>
    <property type="match status" value="1"/>
</dbReference>
<keyword evidence="4 14" id="KW-0812">Transmembrane</keyword>
<dbReference type="SUPFAM" id="SSF49313">
    <property type="entry name" value="Cadherin-like"/>
    <property type="match status" value="6"/>
</dbReference>
<feature type="domain" description="Cadherin" evidence="16">
    <location>
        <begin position="74"/>
        <end position="132"/>
    </location>
</feature>
<dbReference type="Pfam" id="PF16492">
    <property type="entry name" value="Cadherin_C_2"/>
    <property type="match status" value="1"/>
</dbReference>
<dbReference type="Ensembl" id="ENSMODT00000065900.1">
    <property type="protein sequence ID" value="ENSMODP00000049708.1"/>
    <property type="gene ID" value="ENSMODG00000010717.4"/>
</dbReference>
<name>A0A5F8GPU2_MONDO</name>
<dbReference type="GO" id="GO:0005509">
    <property type="term" value="F:calcium ion binding"/>
    <property type="evidence" value="ECO:0007669"/>
    <property type="project" value="UniProtKB-UniRule"/>
</dbReference>
<dbReference type="Pfam" id="PF00028">
    <property type="entry name" value="Cadherin"/>
    <property type="match status" value="5"/>
</dbReference>
<keyword evidence="3" id="KW-1003">Cell membrane</keyword>
<evidence type="ECO:0000313" key="17">
    <source>
        <dbReference type="Ensembl" id="ENSMODP00000049708.1"/>
    </source>
</evidence>
<keyword evidence="5 15" id="KW-0732">Signal</keyword>
<evidence type="ECO:0000256" key="13">
    <source>
        <dbReference type="SAM" id="MobiDB-lite"/>
    </source>
</evidence>
<dbReference type="FunFam" id="2.60.40.60:FF:000006">
    <property type="entry name" value="Protocadherin alpha 2"/>
    <property type="match status" value="1"/>
</dbReference>
<dbReference type="CDD" id="cd11304">
    <property type="entry name" value="Cadherin_repeat"/>
    <property type="match status" value="5"/>
</dbReference>